<evidence type="ECO:0008006" key="4">
    <source>
        <dbReference type="Google" id="ProtNLM"/>
    </source>
</evidence>
<dbReference type="GO" id="GO:0005730">
    <property type="term" value="C:nucleolus"/>
    <property type="evidence" value="ECO:0007669"/>
    <property type="project" value="TreeGrafter"/>
</dbReference>
<dbReference type="GO" id="GO:1990644">
    <property type="term" value="F:microtubule site clamp"/>
    <property type="evidence" value="ECO:0007669"/>
    <property type="project" value="TreeGrafter"/>
</dbReference>
<evidence type="ECO:0000313" key="3">
    <source>
        <dbReference type="Proteomes" id="UP000298327"/>
    </source>
</evidence>
<protein>
    <recommendedName>
        <fullName evidence="4">Monopolin complex subunit Csm1/Pcs1 C-terminal domain-containing protein</fullName>
    </recommendedName>
</protein>
<name>A0A4Y9YU49_9AGAM</name>
<accession>A0A4Y9YU49</accession>
<dbReference type="GO" id="GO:0072686">
    <property type="term" value="C:mitotic spindle"/>
    <property type="evidence" value="ECO:0007669"/>
    <property type="project" value="TreeGrafter"/>
</dbReference>
<dbReference type="GO" id="GO:0033551">
    <property type="term" value="C:monopolin complex"/>
    <property type="evidence" value="ECO:0007669"/>
    <property type="project" value="InterPro"/>
</dbReference>
<dbReference type="GO" id="GO:0045144">
    <property type="term" value="P:meiotic sister chromatid segregation"/>
    <property type="evidence" value="ECO:0007669"/>
    <property type="project" value="TreeGrafter"/>
</dbReference>
<dbReference type="InterPro" id="IPR040349">
    <property type="entry name" value="Csm1/Pcs1"/>
</dbReference>
<gene>
    <name evidence="2" type="ORF">EVG20_g5390</name>
</gene>
<feature type="compositionally biased region" description="Basic and acidic residues" evidence="1">
    <location>
        <begin position="128"/>
        <end position="149"/>
    </location>
</feature>
<dbReference type="Proteomes" id="UP000298327">
    <property type="component" value="Unassembled WGS sequence"/>
</dbReference>
<dbReference type="PANTHER" id="PTHR28006:SF1">
    <property type="entry name" value="MONOPOLIN COMPLEX SUBUNIT CSM1"/>
    <property type="match status" value="1"/>
</dbReference>
<dbReference type="GO" id="GO:0051315">
    <property type="term" value="P:attachment of mitotic spindle microtubules to kinetochore"/>
    <property type="evidence" value="ECO:0007669"/>
    <property type="project" value="TreeGrafter"/>
</dbReference>
<feature type="region of interest" description="Disordered" evidence="1">
    <location>
        <begin position="345"/>
        <end position="373"/>
    </location>
</feature>
<dbReference type="CDD" id="cd23787">
    <property type="entry name" value="RWD_CSM1"/>
    <property type="match status" value="1"/>
</dbReference>
<sequence length="508" mass="56759">MSDIDEIEGFDPTTPYKPLAKKRKAADSNGAIAGPSKPTSSAKANKRKNAQPSPETLPGTEGEDHEDQSEHSVEEADVPVKAVGPPPKNKAKKPPSKAVTNGKVPPKSKAKAKADPPPPTAAKPAPVQRDETIENSEEETREREPRPETARSVADLPALPKNLGKRKDLAPPVRTNEGGPSQREVDRLKKQLQDVTAQRDALAGQVKEWAVLRETEVEMTLDMERRQSEATVNAKDQLIQELTHRTDVEPMIGSGRTSTLHFLTQEAADEAKVVVEREVDRLRGIIKEKDNVIAQKDAKIHQVEQAGKSYVFELANARFELQQPIPVAEKTMELKLEIKRCEDLQNKLSRDPPPSGLRGRAAPDAAHNDPKNGSAISLYEDMTNLLITNLRFEKSDFPDFDNEVFSCIFTHNETKASLSFTLQRLWSLRDPEHPPARIKSKDQLAMTMKYTPQDLEKESAEFREKIEFLSDVFTFAGEQVDVFFNSMREYLGNINRDNEPIVVEDDDD</sequence>
<feature type="compositionally biased region" description="Low complexity" evidence="1">
    <location>
        <begin position="96"/>
        <end position="105"/>
    </location>
</feature>
<dbReference type="GO" id="GO:0034506">
    <property type="term" value="C:chromosome, centromeric core domain"/>
    <property type="evidence" value="ECO:0007669"/>
    <property type="project" value="TreeGrafter"/>
</dbReference>
<evidence type="ECO:0000313" key="2">
    <source>
        <dbReference type="EMBL" id="TFY65702.1"/>
    </source>
</evidence>
<dbReference type="EMBL" id="SEOQ01000316">
    <property type="protein sequence ID" value="TFY65702.1"/>
    <property type="molecule type" value="Genomic_DNA"/>
</dbReference>
<proteinExistence type="predicted"/>
<comment type="caution">
    <text evidence="2">The sequence shown here is derived from an EMBL/GenBank/DDBJ whole genome shotgun (WGS) entry which is preliminary data.</text>
</comment>
<evidence type="ECO:0000256" key="1">
    <source>
        <dbReference type="SAM" id="MobiDB-lite"/>
    </source>
</evidence>
<dbReference type="PANTHER" id="PTHR28006">
    <property type="entry name" value="MONOPOLIN COMPLEX SUBUNIT CSM1"/>
    <property type="match status" value="1"/>
</dbReference>
<organism evidence="2 3">
    <name type="scientific">Dentipellis fragilis</name>
    <dbReference type="NCBI Taxonomy" id="205917"/>
    <lineage>
        <taxon>Eukaryota</taxon>
        <taxon>Fungi</taxon>
        <taxon>Dikarya</taxon>
        <taxon>Basidiomycota</taxon>
        <taxon>Agaricomycotina</taxon>
        <taxon>Agaricomycetes</taxon>
        <taxon>Russulales</taxon>
        <taxon>Hericiaceae</taxon>
        <taxon>Dentipellis</taxon>
    </lineage>
</organism>
<keyword evidence="3" id="KW-1185">Reference proteome</keyword>
<reference evidence="2 3" key="1">
    <citation type="submission" date="2019-02" db="EMBL/GenBank/DDBJ databases">
        <title>Genome sequencing of the rare red list fungi Dentipellis fragilis.</title>
        <authorList>
            <person name="Buettner E."/>
            <person name="Kellner H."/>
        </authorList>
    </citation>
    <scope>NUCLEOTIDE SEQUENCE [LARGE SCALE GENOMIC DNA]</scope>
    <source>
        <strain evidence="2 3">DSM 105465</strain>
    </source>
</reference>
<dbReference type="AlphaFoldDB" id="A0A4Y9YU49"/>
<feature type="region of interest" description="Disordered" evidence="1">
    <location>
        <begin position="1"/>
        <end position="187"/>
    </location>
</feature>
<dbReference type="OrthoDB" id="3216420at2759"/>
<dbReference type="STRING" id="205917.A0A4Y9YU49"/>